<dbReference type="InterPro" id="IPR031162">
    <property type="entry name" value="CBP_P300_HAT"/>
</dbReference>
<gene>
    <name evidence="11" type="primary">HAC12</name>
    <name evidence="11" type="ORF">QJS10_CPB12g00241</name>
</gene>
<evidence type="ECO:0000256" key="4">
    <source>
        <dbReference type="ARBA" id="ARBA00022853"/>
    </source>
</evidence>
<keyword evidence="4" id="KW-0156">Chromatin regulator</keyword>
<dbReference type="GO" id="GO:0003713">
    <property type="term" value="F:transcription coactivator activity"/>
    <property type="evidence" value="ECO:0007669"/>
    <property type="project" value="TreeGrafter"/>
</dbReference>
<evidence type="ECO:0000256" key="5">
    <source>
        <dbReference type="ARBA" id="ARBA00023015"/>
    </source>
</evidence>
<dbReference type="AlphaFoldDB" id="A0AAV9DM24"/>
<evidence type="ECO:0000313" key="11">
    <source>
        <dbReference type="EMBL" id="KAK1302736.1"/>
    </source>
</evidence>
<reference evidence="11" key="2">
    <citation type="submission" date="2023-06" db="EMBL/GenBank/DDBJ databases">
        <authorList>
            <person name="Ma L."/>
            <person name="Liu K.-W."/>
            <person name="Li Z."/>
            <person name="Hsiao Y.-Y."/>
            <person name="Qi Y."/>
            <person name="Fu T."/>
            <person name="Tang G."/>
            <person name="Zhang D."/>
            <person name="Sun W.-H."/>
            <person name="Liu D.-K."/>
            <person name="Li Y."/>
            <person name="Chen G.-Z."/>
            <person name="Liu X.-D."/>
            <person name="Liao X.-Y."/>
            <person name="Jiang Y.-T."/>
            <person name="Yu X."/>
            <person name="Hao Y."/>
            <person name="Huang J."/>
            <person name="Zhao X.-W."/>
            <person name="Ke S."/>
            <person name="Chen Y.-Y."/>
            <person name="Wu W.-L."/>
            <person name="Hsu J.-L."/>
            <person name="Lin Y.-F."/>
            <person name="Huang M.-D."/>
            <person name="Li C.-Y."/>
            <person name="Huang L."/>
            <person name="Wang Z.-W."/>
            <person name="Zhao X."/>
            <person name="Zhong W.-Y."/>
            <person name="Peng D.-H."/>
            <person name="Ahmad S."/>
            <person name="Lan S."/>
            <person name="Zhang J.-S."/>
            <person name="Tsai W.-C."/>
            <person name="Van De Peer Y."/>
            <person name="Liu Z.-J."/>
        </authorList>
    </citation>
    <scope>NUCLEOTIDE SEQUENCE</scope>
    <source>
        <strain evidence="11">CP</strain>
        <tissue evidence="11">Leaves</tissue>
    </source>
</reference>
<keyword evidence="6" id="KW-0804">Transcription</keyword>
<evidence type="ECO:0000256" key="1">
    <source>
        <dbReference type="ARBA" id="ARBA00004123"/>
    </source>
</evidence>
<evidence type="ECO:0000256" key="8">
    <source>
        <dbReference type="ARBA" id="ARBA00048017"/>
    </source>
</evidence>
<dbReference type="PANTHER" id="PTHR13808">
    <property type="entry name" value="CBP/P300-RELATED"/>
    <property type="match status" value="1"/>
</dbReference>
<dbReference type="GO" id="GO:0005634">
    <property type="term" value="C:nucleus"/>
    <property type="evidence" value="ECO:0007669"/>
    <property type="project" value="UniProtKB-SubCell"/>
</dbReference>
<dbReference type="Proteomes" id="UP001180020">
    <property type="component" value="Unassembled WGS sequence"/>
</dbReference>
<organism evidence="11 12">
    <name type="scientific">Acorus calamus</name>
    <name type="common">Sweet flag</name>
    <dbReference type="NCBI Taxonomy" id="4465"/>
    <lineage>
        <taxon>Eukaryota</taxon>
        <taxon>Viridiplantae</taxon>
        <taxon>Streptophyta</taxon>
        <taxon>Embryophyta</taxon>
        <taxon>Tracheophyta</taxon>
        <taxon>Spermatophyta</taxon>
        <taxon>Magnoliopsida</taxon>
        <taxon>Liliopsida</taxon>
        <taxon>Acoraceae</taxon>
        <taxon>Acorus</taxon>
    </lineage>
</organism>
<comment type="subcellular location">
    <subcellularLocation>
        <location evidence="1">Nucleus</location>
    </subcellularLocation>
</comment>
<dbReference type="InterPro" id="IPR013178">
    <property type="entry name" value="Histone_AcTrfase_Rtt109/CBP"/>
</dbReference>
<proteinExistence type="predicted"/>
<feature type="domain" description="CBP/p300-type HAT" evidence="10">
    <location>
        <begin position="318"/>
        <end position="674"/>
    </location>
</feature>
<dbReference type="EMBL" id="JAUJYO010000012">
    <property type="protein sequence ID" value="KAK1302736.1"/>
    <property type="molecule type" value="Genomic_DNA"/>
</dbReference>
<sequence>MSCQAAYGECGNQYCETAKEFVHHIDECKDSPCQYNCGYYKKLMDHCSLITLFCLAKRPCPTTDATEEPPVKRTKTSLPQQLSQAFQELNSHNSTLSQVEEVGERPLKRTESSLLILDPLEVVETGDMPCTHNSIHEGSLPEVVETPELLNECKSSILEGMKDESMPETKEIASLCALELLSADEVHRHIDSLRKCFNQSKSEVEKNNFNVCRLCGMENLAHLPVPIYCAQCQVPIKHNAQFYSTPVDETAKIGDSTPPGVNTSLICCAVCYNDKHCSSIHVDGSSIPKSNLVKMKNDVENHESLENDERTPLPPKELLGAKDLPRTKLSDHLEQRLQRKLDDDRSKRAEALGKDFNEVPGVEDLVVRVVSSIDKTVEVKKTILDVIHENSYPKQFPYKSKAIMVFQKIDGIEIVLFGMYIQEYGSNCPEPNRRHAYLAYLDSVKYFRPDTLIKSATGEALRTLVYHEILADIWFMVDSTWPQSSHYRVPGILQETRFCQLPHLGMSIAQKYATMLQKAAEEHIVVGTTNVYDRYFLSSDECKAKFSAARLPYFDGDYWQSALQDIITLEKEKGEKERIVRVPENSLRCYEAEQNLGEWKHPSHSREKHSFCQIEVDTVRLDTEDGDESITNAYVDHRLGFLDFCQNNYHQFDTIRRAKHSSMMVLYILHHLEEADCKNRSNGPTKNDQILTVQNKQVQDQGLQKGPEGIFEDERIPVLTPVEELMKTRRRKWRTMRLLKITLLQLGWIPHRLSRVVKGHSRGDRDAVIKSCPWQVDEKNFSPMSLVSWAFGPLLFGPMARVSVLWTKE</sequence>
<dbReference type="GO" id="GO:0031490">
    <property type="term" value="F:chromatin DNA binding"/>
    <property type="evidence" value="ECO:0007669"/>
    <property type="project" value="TreeGrafter"/>
</dbReference>
<dbReference type="Pfam" id="PF08214">
    <property type="entry name" value="HAT_KAT11"/>
    <property type="match status" value="1"/>
</dbReference>
<accession>A0AAV9DM24</accession>
<keyword evidence="3" id="KW-0808">Transferase</keyword>
<keyword evidence="12" id="KW-1185">Reference proteome</keyword>
<dbReference type="GO" id="GO:0004402">
    <property type="term" value="F:histone acetyltransferase activity"/>
    <property type="evidence" value="ECO:0007669"/>
    <property type="project" value="InterPro"/>
</dbReference>
<keyword evidence="7" id="KW-0539">Nucleus</keyword>
<dbReference type="SMART" id="SM01250">
    <property type="entry name" value="KAT11"/>
    <property type="match status" value="1"/>
</dbReference>
<dbReference type="EC" id="2.3.1.48" evidence="2"/>
<evidence type="ECO:0000256" key="9">
    <source>
        <dbReference type="SAM" id="MobiDB-lite"/>
    </source>
</evidence>
<feature type="region of interest" description="Disordered" evidence="9">
    <location>
        <begin position="302"/>
        <end position="325"/>
    </location>
</feature>
<comment type="catalytic activity">
    <reaction evidence="8">
        <text>L-lysyl-[protein] + acetyl-CoA = N(6)-acetyl-L-lysyl-[protein] + CoA + H(+)</text>
        <dbReference type="Rhea" id="RHEA:45948"/>
        <dbReference type="Rhea" id="RHEA-COMP:9752"/>
        <dbReference type="Rhea" id="RHEA-COMP:10731"/>
        <dbReference type="ChEBI" id="CHEBI:15378"/>
        <dbReference type="ChEBI" id="CHEBI:29969"/>
        <dbReference type="ChEBI" id="CHEBI:57287"/>
        <dbReference type="ChEBI" id="CHEBI:57288"/>
        <dbReference type="ChEBI" id="CHEBI:61930"/>
        <dbReference type="EC" id="2.3.1.48"/>
    </reaction>
</comment>
<comment type="caution">
    <text evidence="11">The sequence shown here is derived from an EMBL/GenBank/DDBJ whole genome shotgun (WGS) entry which is preliminary data.</text>
</comment>
<reference evidence="11" key="1">
    <citation type="journal article" date="2023" name="Nat. Commun.">
        <title>Diploid and tetraploid genomes of Acorus and the evolution of monocots.</title>
        <authorList>
            <person name="Ma L."/>
            <person name="Liu K.W."/>
            <person name="Li Z."/>
            <person name="Hsiao Y.Y."/>
            <person name="Qi Y."/>
            <person name="Fu T."/>
            <person name="Tang G.D."/>
            <person name="Zhang D."/>
            <person name="Sun W.H."/>
            <person name="Liu D.K."/>
            <person name="Li Y."/>
            <person name="Chen G.Z."/>
            <person name="Liu X.D."/>
            <person name="Liao X.Y."/>
            <person name="Jiang Y.T."/>
            <person name="Yu X."/>
            <person name="Hao Y."/>
            <person name="Huang J."/>
            <person name="Zhao X.W."/>
            <person name="Ke S."/>
            <person name="Chen Y.Y."/>
            <person name="Wu W.L."/>
            <person name="Hsu J.L."/>
            <person name="Lin Y.F."/>
            <person name="Huang M.D."/>
            <person name="Li C.Y."/>
            <person name="Huang L."/>
            <person name="Wang Z.W."/>
            <person name="Zhao X."/>
            <person name="Zhong W.Y."/>
            <person name="Peng D.H."/>
            <person name="Ahmad S."/>
            <person name="Lan S."/>
            <person name="Zhang J.S."/>
            <person name="Tsai W.C."/>
            <person name="Van de Peer Y."/>
            <person name="Liu Z.J."/>
        </authorList>
    </citation>
    <scope>NUCLEOTIDE SEQUENCE</scope>
    <source>
        <strain evidence="11">CP</strain>
    </source>
</reference>
<dbReference type="GO" id="GO:0045944">
    <property type="term" value="P:positive regulation of transcription by RNA polymerase II"/>
    <property type="evidence" value="ECO:0007669"/>
    <property type="project" value="TreeGrafter"/>
</dbReference>
<protein>
    <recommendedName>
        <fullName evidence="2">histone acetyltransferase</fullName>
        <ecNumber evidence="2">2.3.1.48</ecNumber>
    </recommendedName>
</protein>
<feature type="compositionally biased region" description="Basic and acidic residues" evidence="9">
    <location>
        <begin position="302"/>
        <end position="311"/>
    </location>
</feature>
<dbReference type="GO" id="GO:0000123">
    <property type="term" value="C:histone acetyltransferase complex"/>
    <property type="evidence" value="ECO:0007669"/>
    <property type="project" value="TreeGrafter"/>
</dbReference>
<name>A0AAV9DM24_ACOCL</name>
<dbReference type="PROSITE" id="PS51727">
    <property type="entry name" value="CBP_P300_HAT"/>
    <property type="match status" value="1"/>
</dbReference>
<dbReference type="PANTHER" id="PTHR13808:SF1">
    <property type="entry name" value="HISTONE ACETYLTRANSFERASE"/>
    <property type="match status" value="1"/>
</dbReference>
<keyword evidence="5" id="KW-0805">Transcription regulation</keyword>
<evidence type="ECO:0000313" key="12">
    <source>
        <dbReference type="Proteomes" id="UP001180020"/>
    </source>
</evidence>
<evidence type="ECO:0000256" key="6">
    <source>
        <dbReference type="ARBA" id="ARBA00023163"/>
    </source>
</evidence>
<evidence type="ECO:0000256" key="2">
    <source>
        <dbReference type="ARBA" id="ARBA00013184"/>
    </source>
</evidence>
<dbReference type="GO" id="GO:0005667">
    <property type="term" value="C:transcription regulator complex"/>
    <property type="evidence" value="ECO:0007669"/>
    <property type="project" value="TreeGrafter"/>
</dbReference>
<evidence type="ECO:0000256" key="3">
    <source>
        <dbReference type="ARBA" id="ARBA00022679"/>
    </source>
</evidence>
<evidence type="ECO:0000259" key="10">
    <source>
        <dbReference type="PROSITE" id="PS51727"/>
    </source>
</evidence>
<evidence type="ECO:0000256" key="7">
    <source>
        <dbReference type="ARBA" id="ARBA00023242"/>
    </source>
</evidence>